<feature type="transmembrane region" description="Helical" evidence="6">
    <location>
        <begin position="51"/>
        <end position="71"/>
    </location>
</feature>
<sequence length="358" mass="38133">MALVRKLLRRLRKNWRKVVHWVIVGAALGYLVYLVPGLAKQVDEATRPLDHLHWWWVVAAVVSGLLALALYGELHRQLLLVGGARVPARTVQGINFAENAISNTVPVVGGAGALAYAIDQLRRRGVDAPLASWSVLLAGVLATLTLVVLGAAGLGVGGRLPLWLGLALAGLVGLGSVGAWKVLTHPAALRRGMRPVVWVGRRLPGGCGDCRQAWAEHAEKVVARVADRIALLRPSLPRWLLAIFLAALTWVFDFSTLAFSVAAVGSSAPWNVLWVGFLLVQGSIALQILPGGLGLAATSLLAVLLSAGIADPSATASVLIYRSISWLGLSLLGWVIYGTWIHAAPTRLHRHAVELSRA</sequence>
<accession>A0A9W6VLM8</accession>
<comment type="caution">
    <text evidence="7">The sequence shown here is derived from an EMBL/GenBank/DDBJ whole genome shotgun (WGS) entry which is preliminary data.</text>
</comment>
<keyword evidence="5 6" id="KW-0472">Membrane</keyword>
<proteinExistence type="predicted"/>
<evidence type="ECO:0000313" key="7">
    <source>
        <dbReference type="EMBL" id="GLY70686.1"/>
    </source>
</evidence>
<evidence type="ECO:0000256" key="5">
    <source>
        <dbReference type="ARBA" id="ARBA00023136"/>
    </source>
</evidence>
<name>A0A9W6VLM8_9PSEU</name>
<feature type="transmembrane region" description="Helical" evidence="6">
    <location>
        <begin position="130"/>
        <end position="156"/>
    </location>
</feature>
<evidence type="ECO:0000256" key="4">
    <source>
        <dbReference type="ARBA" id="ARBA00022989"/>
    </source>
</evidence>
<dbReference type="Proteomes" id="UP001165136">
    <property type="component" value="Unassembled WGS sequence"/>
</dbReference>
<evidence type="ECO:0008006" key="9">
    <source>
        <dbReference type="Google" id="ProtNLM"/>
    </source>
</evidence>
<reference evidence="7" key="1">
    <citation type="submission" date="2023-03" db="EMBL/GenBank/DDBJ databases">
        <title>Amycolatopsis taiwanensis NBRC 103393.</title>
        <authorList>
            <person name="Ichikawa N."/>
            <person name="Sato H."/>
            <person name="Tonouchi N."/>
        </authorList>
    </citation>
    <scope>NUCLEOTIDE SEQUENCE</scope>
    <source>
        <strain evidence="7">NBRC 103393</strain>
    </source>
</reference>
<organism evidence="7 8">
    <name type="scientific">Amycolatopsis taiwanensis</name>
    <dbReference type="NCBI Taxonomy" id="342230"/>
    <lineage>
        <taxon>Bacteria</taxon>
        <taxon>Bacillati</taxon>
        <taxon>Actinomycetota</taxon>
        <taxon>Actinomycetes</taxon>
        <taxon>Pseudonocardiales</taxon>
        <taxon>Pseudonocardiaceae</taxon>
        <taxon>Amycolatopsis</taxon>
    </lineage>
</organism>
<evidence type="ECO:0000256" key="6">
    <source>
        <dbReference type="SAM" id="Phobius"/>
    </source>
</evidence>
<feature type="transmembrane region" description="Helical" evidence="6">
    <location>
        <begin position="284"/>
        <end position="307"/>
    </location>
</feature>
<dbReference type="PANTHER" id="PTHR39087:SF2">
    <property type="entry name" value="UPF0104 MEMBRANE PROTEIN MJ1595"/>
    <property type="match status" value="1"/>
</dbReference>
<comment type="subcellular location">
    <subcellularLocation>
        <location evidence="1">Cell membrane</location>
        <topology evidence="1">Multi-pass membrane protein</topology>
    </subcellularLocation>
</comment>
<dbReference type="GO" id="GO:0005886">
    <property type="term" value="C:plasma membrane"/>
    <property type="evidence" value="ECO:0007669"/>
    <property type="project" value="UniProtKB-SubCell"/>
</dbReference>
<dbReference type="AlphaFoldDB" id="A0A9W6VLM8"/>
<gene>
    <name evidence="7" type="ORF">Atai01_73050</name>
</gene>
<evidence type="ECO:0000313" key="8">
    <source>
        <dbReference type="Proteomes" id="UP001165136"/>
    </source>
</evidence>
<dbReference type="Pfam" id="PF03706">
    <property type="entry name" value="LPG_synthase_TM"/>
    <property type="match status" value="1"/>
</dbReference>
<dbReference type="PANTHER" id="PTHR39087">
    <property type="entry name" value="UPF0104 MEMBRANE PROTEIN MJ1595"/>
    <property type="match status" value="1"/>
</dbReference>
<evidence type="ECO:0000256" key="2">
    <source>
        <dbReference type="ARBA" id="ARBA00022475"/>
    </source>
</evidence>
<keyword evidence="4 6" id="KW-1133">Transmembrane helix</keyword>
<feature type="transmembrane region" description="Helical" evidence="6">
    <location>
        <begin position="239"/>
        <end position="264"/>
    </location>
</feature>
<feature type="transmembrane region" description="Helical" evidence="6">
    <location>
        <begin position="21"/>
        <end position="39"/>
    </location>
</feature>
<keyword evidence="2" id="KW-1003">Cell membrane</keyword>
<keyword evidence="3 6" id="KW-0812">Transmembrane</keyword>
<protein>
    <recommendedName>
        <fullName evidence="9">Flippase-like domain-containing protein</fullName>
    </recommendedName>
</protein>
<dbReference type="InterPro" id="IPR022791">
    <property type="entry name" value="L-PG_synthase/AglD"/>
</dbReference>
<feature type="transmembrane region" description="Helical" evidence="6">
    <location>
        <begin position="319"/>
        <end position="340"/>
    </location>
</feature>
<keyword evidence="8" id="KW-1185">Reference proteome</keyword>
<evidence type="ECO:0000256" key="1">
    <source>
        <dbReference type="ARBA" id="ARBA00004651"/>
    </source>
</evidence>
<evidence type="ECO:0000256" key="3">
    <source>
        <dbReference type="ARBA" id="ARBA00022692"/>
    </source>
</evidence>
<feature type="transmembrane region" description="Helical" evidence="6">
    <location>
        <begin position="162"/>
        <end position="183"/>
    </location>
</feature>
<dbReference type="EMBL" id="BSTI01000025">
    <property type="protein sequence ID" value="GLY70686.1"/>
    <property type="molecule type" value="Genomic_DNA"/>
</dbReference>